<sequence>MIYTTTIRSELEDYIEREGLNLSQLGRRAGLNAGTVSSLMKGSRVLAVDQLDRITRVLGLPEGYYYEHYIQECIVETVPNWRRIRPFLFRCAELDCLNCIRQSVQLLLDNLTYSPLLFEVAEEFFNAGKWKAAAILYESVAASERRQHSERLAFCQYRLYLLRLGDNQENNLQAAIQFEPFVERLDELDQLDALRELANTYKSLQRWDKVDEIAAELGAKAKIQLRLASQPEAGREAYNKLKRPLFAYLAFSDLLRGGVCDARGAYEEALEYAYRYADLSWVEDSDEETGKWVQLFEGWAKANILVCKLMIGNESVLYEYAELIESDEEEILIGILNITKAANRFAFNIDIILEKFKFRLMPYFSLQSNSACIYTPQIIDEESTECCYQLAYYYLWNKLYSEGFRYVLTGLEKAKFINNEARILSFVRLFEQYRDYASFDIQRQYQNSMTKGFVQDEKKISRIISSK</sequence>
<evidence type="ECO:0000313" key="2">
    <source>
        <dbReference type="EMBL" id="SDJ97906.1"/>
    </source>
</evidence>
<organism evidence="2 3">
    <name type="scientific">Paenibacillus typhae</name>
    <dbReference type="NCBI Taxonomy" id="1174501"/>
    <lineage>
        <taxon>Bacteria</taxon>
        <taxon>Bacillati</taxon>
        <taxon>Bacillota</taxon>
        <taxon>Bacilli</taxon>
        <taxon>Bacillales</taxon>
        <taxon>Paenibacillaceae</taxon>
        <taxon>Paenibacillus</taxon>
    </lineage>
</organism>
<dbReference type="CDD" id="cd00093">
    <property type="entry name" value="HTH_XRE"/>
    <property type="match status" value="1"/>
</dbReference>
<dbReference type="SMART" id="SM00530">
    <property type="entry name" value="HTH_XRE"/>
    <property type="match status" value="1"/>
</dbReference>
<dbReference type="InterPro" id="IPR010982">
    <property type="entry name" value="Lambda_DNA-bd_dom_sf"/>
</dbReference>
<dbReference type="InterPro" id="IPR001387">
    <property type="entry name" value="Cro/C1-type_HTH"/>
</dbReference>
<dbReference type="EMBL" id="FNDX01000028">
    <property type="protein sequence ID" value="SDJ97906.1"/>
    <property type="molecule type" value="Genomic_DNA"/>
</dbReference>
<dbReference type="PROSITE" id="PS50943">
    <property type="entry name" value="HTH_CROC1"/>
    <property type="match status" value="1"/>
</dbReference>
<dbReference type="GO" id="GO:0003677">
    <property type="term" value="F:DNA binding"/>
    <property type="evidence" value="ECO:0007669"/>
    <property type="project" value="InterPro"/>
</dbReference>
<dbReference type="OrthoDB" id="2470416at2"/>
<dbReference type="Proteomes" id="UP000199050">
    <property type="component" value="Unassembled WGS sequence"/>
</dbReference>
<dbReference type="Gene3D" id="1.10.260.40">
    <property type="entry name" value="lambda repressor-like DNA-binding domains"/>
    <property type="match status" value="1"/>
</dbReference>
<dbReference type="RefSeq" id="WP_090716847.1">
    <property type="nucleotide sequence ID" value="NZ_CBCSKY010000044.1"/>
</dbReference>
<accession>A0A1G8Y534</accession>
<gene>
    <name evidence="2" type="ORF">SAMN05216192_12845</name>
</gene>
<evidence type="ECO:0000259" key="1">
    <source>
        <dbReference type="PROSITE" id="PS50943"/>
    </source>
</evidence>
<proteinExistence type="predicted"/>
<protein>
    <recommendedName>
        <fullName evidence="1">HTH cro/C1-type domain-containing protein</fullName>
    </recommendedName>
</protein>
<reference evidence="3" key="1">
    <citation type="submission" date="2016-10" db="EMBL/GenBank/DDBJ databases">
        <authorList>
            <person name="Varghese N."/>
            <person name="Submissions S."/>
        </authorList>
    </citation>
    <scope>NUCLEOTIDE SEQUENCE [LARGE SCALE GENOMIC DNA]</scope>
    <source>
        <strain evidence="3">CGMCC 1.11012</strain>
    </source>
</reference>
<dbReference type="STRING" id="1174501.SAMN05216192_12845"/>
<feature type="domain" description="HTH cro/C1-type" evidence="1">
    <location>
        <begin position="11"/>
        <end position="65"/>
    </location>
</feature>
<evidence type="ECO:0000313" key="3">
    <source>
        <dbReference type="Proteomes" id="UP000199050"/>
    </source>
</evidence>
<dbReference type="SUPFAM" id="SSF47413">
    <property type="entry name" value="lambda repressor-like DNA-binding domains"/>
    <property type="match status" value="1"/>
</dbReference>
<dbReference type="AlphaFoldDB" id="A0A1G8Y534"/>
<name>A0A1G8Y534_9BACL</name>
<keyword evidence="3" id="KW-1185">Reference proteome</keyword>